<dbReference type="AlphaFoldDB" id="A0A0U2XAA7"/>
<dbReference type="EMBL" id="CP013655">
    <property type="protein sequence ID" value="ALS35777.1"/>
    <property type="molecule type" value="Genomic_DNA"/>
</dbReference>
<gene>
    <name evidence="2" type="ORF">ATZ35_00965</name>
</gene>
<sequence length="241" mass="26677">MIRKSVSKLMMLLGGIFILSMFGGTVEAAELNIDNLNSDSMVKVAKMINENYDTSIMTNEELDNLTIELLNQFPKQSTRSGVASPGKILNSKEKELAKKYPSESVNCFFYADIASNAARKTFSNATTDGTDGNAFQHFYWNILMTNRYGAGVAERWGSAHEYGTSGPYTQMDLANNAAGRNTYNDCANFTIGMKGRRPVAKDMAEWTVKMIFNRRLYKLNSSRTGLIATTGAGFTGTVYHQ</sequence>
<dbReference type="KEGG" id="erx:ATZ35_00965"/>
<organism evidence="2 3">
    <name type="scientific">Enterococcus rotai</name>
    <dbReference type="NCBI Taxonomy" id="118060"/>
    <lineage>
        <taxon>Bacteria</taxon>
        <taxon>Bacillati</taxon>
        <taxon>Bacillota</taxon>
        <taxon>Bacilli</taxon>
        <taxon>Lactobacillales</taxon>
        <taxon>Enterococcaceae</taxon>
        <taxon>Enterococcus</taxon>
    </lineage>
</organism>
<dbReference type="STRING" id="118060.ATZ35_00965"/>
<evidence type="ECO:0000313" key="3">
    <source>
        <dbReference type="Proteomes" id="UP000067523"/>
    </source>
</evidence>
<accession>A0A0U2XAA7</accession>
<dbReference type="RefSeq" id="WP_208928592.1">
    <property type="nucleotide sequence ID" value="NZ_CP013655.1"/>
</dbReference>
<name>A0A0U2XAA7_9ENTE</name>
<proteinExistence type="predicted"/>
<dbReference type="InterPro" id="IPR054246">
    <property type="entry name" value="DUF6973"/>
</dbReference>
<feature type="domain" description="DUF6973" evidence="1">
    <location>
        <begin position="96"/>
        <end position="186"/>
    </location>
</feature>
<evidence type="ECO:0000313" key="2">
    <source>
        <dbReference type="EMBL" id="ALS35777.1"/>
    </source>
</evidence>
<evidence type="ECO:0000259" key="1">
    <source>
        <dbReference type="Pfam" id="PF22322"/>
    </source>
</evidence>
<keyword evidence="3" id="KW-1185">Reference proteome</keyword>
<protein>
    <recommendedName>
        <fullName evidence="1">DUF6973 domain-containing protein</fullName>
    </recommendedName>
</protein>
<reference evidence="3" key="1">
    <citation type="submission" date="2015-12" db="EMBL/GenBank/DDBJ databases">
        <authorList>
            <person name="Lauer A."/>
            <person name="Humrighouse B."/>
            <person name="Loparev V."/>
            <person name="Shewmaker P.L."/>
            <person name="Whitney A.M."/>
            <person name="McLaughlin R.W."/>
        </authorList>
    </citation>
    <scope>NUCLEOTIDE SEQUENCE [LARGE SCALE GENOMIC DNA]</scope>
    <source>
        <strain evidence="3">LMG 26678</strain>
    </source>
</reference>
<dbReference type="Proteomes" id="UP000067523">
    <property type="component" value="Chromosome"/>
</dbReference>
<dbReference type="Pfam" id="PF22322">
    <property type="entry name" value="DUF6973"/>
    <property type="match status" value="1"/>
</dbReference>